<dbReference type="GO" id="GO:0020037">
    <property type="term" value="F:heme binding"/>
    <property type="evidence" value="ECO:0007669"/>
    <property type="project" value="InterPro"/>
</dbReference>
<dbReference type="SUPFAM" id="SSF46458">
    <property type="entry name" value="Globin-like"/>
    <property type="match status" value="1"/>
</dbReference>
<proteinExistence type="predicted"/>
<keyword evidence="3" id="KW-1185">Reference proteome</keyword>
<feature type="compositionally biased region" description="Low complexity" evidence="1">
    <location>
        <begin position="277"/>
        <end position="289"/>
    </location>
</feature>
<protein>
    <submittedName>
        <fullName evidence="2">Uncharacterized protein</fullName>
    </submittedName>
</protein>
<organism evidence="2 3">
    <name type="scientific">Chlamydomonas incerta</name>
    <dbReference type="NCBI Taxonomy" id="51695"/>
    <lineage>
        <taxon>Eukaryota</taxon>
        <taxon>Viridiplantae</taxon>
        <taxon>Chlorophyta</taxon>
        <taxon>core chlorophytes</taxon>
        <taxon>Chlorophyceae</taxon>
        <taxon>CS clade</taxon>
        <taxon>Chlamydomonadales</taxon>
        <taxon>Chlamydomonadaceae</taxon>
        <taxon>Chlamydomonas</taxon>
    </lineage>
</organism>
<evidence type="ECO:0000256" key="1">
    <source>
        <dbReference type="SAM" id="MobiDB-lite"/>
    </source>
</evidence>
<evidence type="ECO:0000313" key="2">
    <source>
        <dbReference type="EMBL" id="KAG2441695.1"/>
    </source>
</evidence>
<dbReference type="AlphaFoldDB" id="A0A835TPK4"/>
<sequence length="344" mass="36834">MEISGAQQSLDSIAEGEGFTGLKVKDKDAWRGGSPRPRSALKHVSSSVSHDSEASAVTERTPSGRRMPRKVSFQVHGLAAPPEVAAEGSDGGAAEHAHKRIKNSEEFSMKFLVDKFYGKVLKIKELKPFFDGVDMHKLKYHQEALMLLVFGGQELLDDELPGLSADLRLIHLHLLFEGLNLTHWQIFADTFNETLDELPQIPAEVKAHAKATMATTKQHFRPIEPSEWPPKVVYKGWTKRSCPFHTSFKSIKSEDLNGSGGGSSKDGSVRDGVEGLADGAGPAGASPAAADDDDFVLPGFNSPPLPSMTAAARAEVDRAADEAAAGIEEAKADVAKAAEAAAST</sequence>
<feature type="compositionally biased region" description="Low complexity" evidence="1">
    <location>
        <begin position="43"/>
        <end position="57"/>
    </location>
</feature>
<dbReference type="Proteomes" id="UP000650467">
    <property type="component" value="Unassembled WGS sequence"/>
</dbReference>
<reference evidence="2" key="1">
    <citation type="journal article" date="2020" name="bioRxiv">
        <title>Comparative genomics of Chlamydomonas.</title>
        <authorList>
            <person name="Craig R.J."/>
            <person name="Hasan A.R."/>
            <person name="Ness R.W."/>
            <person name="Keightley P.D."/>
        </authorList>
    </citation>
    <scope>NUCLEOTIDE SEQUENCE</scope>
    <source>
        <strain evidence="2">SAG 7.73</strain>
    </source>
</reference>
<comment type="caution">
    <text evidence="2">The sequence shown here is derived from an EMBL/GenBank/DDBJ whole genome shotgun (WGS) entry which is preliminary data.</text>
</comment>
<gene>
    <name evidence="2" type="ORF">HXX76_003311</name>
</gene>
<dbReference type="EMBL" id="JAEHOC010000005">
    <property type="protein sequence ID" value="KAG2441695.1"/>
    <property type="molecule type" value="Genomic_DNA"/>
</dbReference>
<dbReference type="OrthoDB" id="535264at2759"/>
<feature type="region of interest" description="Disordered" evidence="1">
    <location>
        <begin position="24"/>
        <end position="69"/>
    </location>
</feature>
<name>A0A835TPK4_CHLIN</name>
<dbReference type="InterPro" id="IPR012292">
    <property type="entry name" value="Globin/Proto"/>
</dbReference>
<dbReference type="Gene3D" id="1.10.490.10">
    <property type="entry name" value="Globins"/>
    <property type="match status" value="1"/>
</dbReference>
<dbReference type="GO" id="GO:0019825">
    <property type="term" value="F:oxygen binding"/>
    <property type="evidence" value="ECO:0007669"/>
    <property type="project" value="InterPro"/>
</dbReference>
<dbReference type="InterPro" id="IPR009050">
    <property type="entry name" value="Globin-like_sf"/>
</dbReference>
<evidence type="ECO:0000313" key="3">
    <source>
        <dbReference type="Proteomes" id="UP000650467"/>
    </source>
</evidence>
<feature type="region of interest" description="Disordered" evidence="1">
    <location>
        <begin position="253"/>
        <end position="311"/>
    </location>
</feature>
<accession>A0A835TPK4</accession>